<feature type="compositionally biased region" description="Polar residues" evidence="1">
    <location>
        <begin position="722"/>
        <end position="732"/>
    </location>
</feature>
<feature type="region of interest" description="Disordered" evidence="1">
    <location>
        <begin position="413"/>
        <end position="472"/>
    </location>
</feature>
<evidence type="ECO:0000256" key="1">
    <source>
        <dbReference type="SAM" id="MobiDB-lite"/>
    </source>
</evidence>
<dbReference type="EMBL" id="JAKIXB020000008">
    <property type="protein sequence ID" value="KAL1605913.1"/>
    <property type="molecule type" value="Genomic_DNA"/>
</dbReference>
<evidence type="ECO:0000313" key="4">
    <source>
        <dbReference type="Proteomes" id="UP001521222"/>
    </source>
</evidence>
<feature type="compositionally biased region" description="Low complexity" evidence="1">
    <location>
        <begin position="25"/>
        <end position="35"/>
    </location>
</feature>
<keyword evidence="4" id="KW-1185">Reference proteome</keyword>
<evidence type="ECO:0000313" key="3">
    <source>
        <dbReference type="EMBL" id="KAL1605913.1"/>
    </source>
</evidence>
<feature type="compositionally biased region" description="Polar residues" evidence="1">
    <location>
        <begin position="1"/>
        <end position="24"/>
    </location>
</feature>
<name>A0ABR3RNR4_9PLEO</name>
<reference evidence="3 4" key="1">
    <citation type="submission" date="2024-02" db="EMBL/GenBank/DDBJ databases">
        <title>De novo assembly and annotation of 12 fungi associated with fruit tree decline syndrome in Ontario, Canada.</title>
        <authorList>
            <person name="Sulman M."/>
            <person name="Ellouze W."/>
            <person name="Ilyukhin E."/>
        </authorList>
    </citation>
    <scope>NUCLEOTIDE SEQUENCE [LARGE SCALE GENOMIC DNA]</scope>
    <source>
        <strain evidence="3 4">M97-236</strain>
    </source>
</reference>
<feature type="region of interest" description="Disordered" evidence="1">
    <location>
        <begin position="540"/>
        <end position="595"/>
    </location>
</feature>
<feature type="region of interest" description="Disordered" evidence="1">
    <location>
        <begin position="1"/>
        <end position="44"/>
    </location>
</feature>
<dbReference type="PANTHER" id="PTHR16151">
    <property type="entry name" value="HAUS AUGMIN-LIKE COMPLEX SUBUNIT 6"/>
    <property type="match status" value="1"/>
</dbReference>
<dbReference type="PANTHER" id="PTHR16151:SF2">
    <property type="entry name" value="HAUS AUGMIN-LIKE COMPLEX SUBUNIT 6"/>
    <property type="match status" value="1"/>
</dbReference>
<dbReference type="Pfam" id="PF14661">
    <property type="entry name" value="HAUS6_N"/>
    <property type="match status" value="1"/>
</dbReference>
<feature type="compositionally biased region" description="Polar residues" evidence="1">
    <location>
        <begin position="820"/>
        <end position="829"/>
    </location>
</feature>
<dbReference type="InterPro" id="IPR028163">
    <property type="entry name" value="HAUS_6_N"/>
</dbReference>
<feature type="compositionally biased region" description="Polar residues" evidence="1">
    <location>
        <begin position="493"/>
        <end position="510"/>
    </location>
</feature>
<feature type="region of interest" description="Disordered" evidence="1">
    <location>
        <begin position="490"/>
        <end position="518"/>
    </location>
</feature>
<accession>A0ABR3RNR4</accession>
<organism evidence="3 4">
    <name type="scientific">Nothophoma quercina</name>
    <dbReference type="NCBI Taxonomy" id="749835"/>
    <lineage>
        <taxon>Eukaryota</taxon>
        <taxon>Fungi</taxon>
        <taxon>Dikarya</taxon>
        <taxon>Ascomycota</taxon>
        <taxon>Pezizomycotina</taxon>
        <taxon>Dothideomycetes</taxon>
        <taxon>Pleosporomycetidae</taxon>
        <taxon>Pleosporales</taxon>
        <taxon>Pleosporineae</taxon>
        <taxon>Didymellaceae</taxon>
        <taxon>Nothophoma</taxon>
    </lineage>
</organism>
<dbReference type="InterPro" id="IPR026797">
    <property type="entry name" value="HAUS_6"/>
</dbReference>
<sequence>MSRPTSQASNVTATTRLGHTRSQSVKTNTINTVTTKPPPNPIPASDVRLFVTNLRLLDFDLRDDWPNITTQTFSAKNADQKQRIGGTEWALFRLFEIWDPNETVQKLRPFFPPLEPLQSLNLRAALYRCLNDLKKNGILGRESVLRKTMLDECKGEKFFEILALFSAAVLKKVLAGRGGNNRKAAVARKLATAPTLTSDAQRSLLPLAITHKAALVSVLRRKEEKRQKFTEFEVTLGNKANDINKRIRRCMDTPRAKKPAVPQREADAIKRQLAGNWIGNQKWLDVMLHGDQVQAGDAFLSNRFDKVWHMVERGRKLEDAAPEAGLLEDLQKRVQEQQIRLQKWKAFHEEIREDNTMNASTAQTSKNPAKEFTFDNHTQHQLPSATHSENHAVQRPALRSCYTDILSDMEAELSRISQSKPRPALTSLHRRRTSSASAPRSPIRTRRPSYSKPTVHPVAKASPRSAWKMEPKTLVSEPKTLVSEQKALFEGLSRSNSSTASPQRRPSTKATPVDSDATLVGQLSSLRIAAPESLITHSPVHRHLQPEPEPEPTPTVVSQHVRAASSSPLPSESSPALSQPTPFSEPSPVEWPTPAFERSVPTLDIPNLNPEEALADQIINAIGNATPSPVKKPQPRMSLSLAERTRMTLSRTPSFEPVPESPDDLPVAPPTVQPVASDVGVDNVTTLLERTRLSMAAMSGRPRTSLAPSQETARNQKRESRSSLFPINQFDTPRNRKSFEAIEEVKSGTKTPKEDLLSGDVDYDRVFRSRPRIATSPIFSPEKYGGPYDGDADENVYEEEITGIDLGDVDQSDDEDQDGFTQTLANSPSRRPGQAGY</sequence>
<protein>
    <recommendedName>
        <fullName evidence="2">HAUS augmin-like complex subunit 6 N-terminal domain-containing protein</fullName>
    </recommendedName>
</protein>
<dbReference type="Proteomes" id="UP001521222">
    <property type="component" value="Unassembled WGS sequence"/>
</dbReference>
<proteinExistence type="predicted"/>
<feature type="compositionally biased region" description="Low complexity" evidence="1">
    <location>
        <begin position="563"/>
        <end position="578"/>
    </location>
</feature>
<feature type="domain" description="HAUS augmin-like complex subunit 6 N-terminal" evidence="2">
    <location>
        <begin position="50"/>
        <end position="264"/>
    </location>
</feature>
<feature type="region of interest" description="Disordered" evidence="1">
    <location>
        <begin position="696"/>
        <end position="837"/>
    </location>
</feature>
<comment type="caution">
    <text evidence="3">The sequence shown here is derived from an EMBL/GenBank/DDBJ whole genome shotgun (WGS) entry which is preliminary data.</text>
</comment>
<feature type="compositionally biased region" description="Basic and acidic residues" evidence="1">
    <location>
        <begin position="733"/>
        <end position="767"/>
    </location>
</feature>
<evidence type="ECO:0000259" key="2">
    <source>
        <dbReference type="Pfam" id="PF14661"/>
    </source>
</evidence>
<feature type="compositionally biased region" description="Acidic residues" evidence="1">
    <location>
        <begin position="790"/>
        <end position="818"/>
    </location>
</feature>
<gene>
    <name evidence="3" type="ORF">SLS59_003034</name>
</gene>